<evidence type="ECO:0000256" key="6">
    <source>
        <dbReference type="ARBA" id="ARBA00023136"/>
    </source>
</evidence>
<protein>
    <submittedName>
        <fullName evidence="13">Variant surface glycoprotein</fullName>
    </submittedName>
</protein>
<comment type="subcellular location">
    <subcellularLocation>
        <location evidence="2">Cell membrane</location>
        <topology evidence="2">Lipid-anchor</topology>
        <topology evidence="2">GPI-anchor</topology>
    </subcellularLocation>
</comment>
<sequence length="405" mass="46133">MLQRGVSRFLFFLFWVGMPTCRGAKENAGEAELFCQIRLLAENDPEKLVFENEEREKQIMRRIENVGPEIRSLVGKADQRDATFIVRFNGLVKEAKKLMENVKDLRRKATEKRLSAKRHLHQVIFGEYGGEGKGELDEKPETISKIFSGTTFTGSCGGQGDSPAGKSLINDFICLCAKWIKVPEKFEQEKDQSICKYDVTTKVDDNFKNWTKVWHWNNHRICVNTVPLIPTPQNIRKLVALFERAVEREQDKSQVKGVFGYVNITKNTNKVCDGNATGKEGFCVNYEHALRHGGIEWVNHLNNASQDLQDMARYAEESESTLPQLELLEYNALLLFEEAKYSTHLPHVAPSNETDTNSSNESYPGDSTNTSDTSEEDKLEEEEDADSTWRGGPLWWGKIFFVSAF</sequence>
<feature type="domain" description="Trypanosome variant surface glycoprotein B-type N-terminal" evidence="12">
    <location>
        <begin position="88"/>
        <end position="326"/>
    </location>
</feature>
<dbReference type="Proteomes" id="UP000000702">
    <property type="component" value="Unassembled WGS sequence"/>
</dbReference>
<evidence type="ECO:0000256" key="4">
    <source>
        <dbReference type="ARBA" id="ARBA00022622"/>
    </source>
</evidence>
<evidence type="ECO:0000256" key="7">
    <source>
        <dbReference type="ARBA" id="ARBA00023180"/>
    </source>
</evidence>
<feature type="coiled-coil region" evidence="9">
    <location>
        <begin position="88"/>
        <end position="115"/>
    </location>
</feature>
<dbReference type="EMBL" id="CAEQ01001693">
    <property type="protein sequence ID" value="CCD14899.1"/>
    <property type="molecule type" value="Genomic_DNA"/>
</dbReference>
<keyword evidence="8" id="KW-0449">Lipoprotein</keyword>
<keyword evidence="9" id="KW-0175">Coiled coil</keyword>
<dbReference type="InterPro" id="IPR025932">
    <property type="entry name" value="Trypano_VSG_B_N_dom"/>
</dbReference>
<evidence type="ECO:0000256" key="11">
    <source>
        <dbReference type="SAM" id="SignalP"/>
    </source>
</evidence>
<evidence type="ECO:0000256" key="9">
    <source>
        <dbReference type="SAM" id="Coils"/>
    </source>
</evidence>
<dbReference type="GO" id="GO:0005886">
    <property type="term" value="C:plasma membrane"/>
    <property type="evidence" value="ECO:0007669"/>
    <property type="project" value="UniProtKB-SubCell"/>
</dbReference>
<evidence type="ECO:0000256" key="10">
    <source>
        <dbReference type="SAM" id="MobiDB-lite"/>
    </source>
</evidence>
<comment type="caution">
    <text evidence="13">The sequence shown here is derived from an EMBL/GenBank/DDBJ whole genome shotgun (WGS) entry which is preliminary data.</text>
</comment>
<keyword evidence="7" id="KW-0325">Glycoprotein</keyword>
<comment type="function">
    <text evidence="1">VSG forms a coat on the surface of the parasite. The trypanosome evades the immune response of the host by expressing a series of antigenically distinct VSGs from an estimated 1000 VSG genes.</text>
</comment>
<dbReference type="GO" id="GO:0098552">
    <property type="term" value="C:side of membrane"/>
    <property type="evidence" value="ECO:0007669"/>
    <property type="project" value="UniProtKB-KW"/>
</dbReference>
<evidence type="ECO:0000313" key="14">
    <source>
        <dbReference type="Proteomes" id="UP000000702"/>
    </source>
</evidence>
<organism evidence="13 14">
    <name type="scientific">Trypanosoma congolense (strain IL3000)</name>
    <dbReference type="NCBI Taxonomy" id="1068625"/>
    <lineage>
        <taxon>Eukaryota</taxon>
        <taxon>Discoba</taxon>
        <taxon>Euglenozoa</taxon>
        <taxon>Kinetoplastea</taxon>
        <taxon>Metakinetoplastina</taxon>
        <taxon>Trypanosomatida</taxon>
        <taxon>Trypanosomatidae</taxon>
        <taxon>Trypanosoma</taxon>
        <taxon>Nannomonas</taxon>
    </lineage>
</organism>
<feature type="region of interest" description="Disordered" evidence="10">
    <location>
        <begin position="346"/>
        <end position="391"/>
    </location>
</feature>
<keyword evidence="3" id="KW-1003">Cell membrane</keyword>
<dbReference type="OMA" id="MMANYCK"/>
<evidence type="ECO:0000256" key="1">
    <source>
        <dbReference type="ARBA" id="ARBA00002523"/>
    </source>
</evidence>
<gene>
    <name evidence="13" type="ORF">TCIL3000_0_54690</name>
</gene>
<evidence type="ECO:0000256" key="3">
    <source>
        <dbReference type="ARBA" id="ARBA00022475"/>
    </source>
</evidence>
<feature type="compositionally biased region" description="Acidic residues" evidence="10">
    <location>
        <begin position="373"/>
        <end position="386"/>
    </location>
</feature>
<reference evidence="13 14" key="2">
    <citation type="journal article" date="2012" name="Proc. Natl. Acad. Sci. U.S.A.">
        <title>Antigenic diversity is generated by distinct evolutionary mechanisms in African trypanosome species.</title>
        <authorList>
            <person name="Jackson A.P."/>
            <person name="Berry A."/>
            <person name="Aslett M."/>
            <person name="Allison H.C."/>
            <person name="Burton P."/>
            <person name="Vavrova-Anderson J."/>
            <person name="Brown R."/>
            <person name="Browne H."/>
            <person name="Corton N."/>
            <person name="Hauser H."/>
            <person name="Gamble J."/>
            <person name="Gilderthorp R."/>
            <person name="Marcello L."/>
            <person name="McQuillan J."/>
            <person name="Otto T.D."/>
            <person name="Quail M.A."/>
            <person name="Sanders M.J."/>
            <person name="van Tonder A."/>
            <person name="Ginger M.L."/>
            <person name="Field M.C."/>
            <person name="Barry J.D."/>
            <person name="Hertz-Fowler C."/>
            <person name="Berriman M."/>
        </authorList>
    </citation>
    <scope>NUCLEOTIDE SEQUENCE [LARGE SCALE GENOMIC DNA]</scope>
    <source>
        <strain evidence="13 14">IL3000</strain>
    </source>
</reference>
<proteinExistence type="predicted"/>
<evidence type="ECO:0000256" key="2">
    <source>
        <dbReference type="ARBA" id="ARBA00004609"/>
    </source>
</evidence>
<accession>F9WCA6</accession>
<keyword evidence="4" id="KW-0336">GPI-anchor</keyword>
<dbReference type="VEuPathDB" id="TriTrypDB:TcIL3000_0_54690"/>
<feature type="chain" id="PRO_5003388970" evidence="11">
    <location>
        <begin position="24"/>
        <end position="405"/>
    </location>
</feature>
<dbReference type="Pfam" id="PF13206">
    <property type="entry name" value="VSG_B"/>
    <property type="match status" value="1"/>
</dbReference>
<dbReference type="AlphaFoldDB" id="F9WCA6"/>
<reference evidence="14" key="1">
    <citation type="submission" date="2011-07" db="EMBL/GenBank/DDBJ databases">
        <title>Divergent evolution of antigenic variation in African trypanosomes.</title>
        <authorList>
            <person name="Jackson A.P."/>
            <person name="Berry A."/>
            <person name="Allison H.C."/>
            <person name="Burton P."/>
            <person name="Anderson J."/>
            <person name="Aslett M."/>
            <person name="Brown R."/>
            <person name="Corton N."/>
            <person name="Harris D."/>
            <person name="Hauser H."/>
            <person name="Gamble J."/>
            <person name="Gilderthorp R."/>
            <person name="McQuillan J."/>
            <person name="Quail M.A."/>
            <person name="Sanders M."/>
            <person name="Van Tonder A."/>
            <person name="Ginger M.L."/>
            <person name="Donelson J.E."/>
            <person name="Field M.C."/>
            <person name="Barry J.D."/>
            <person name="Berriman M."/>
            <person name="Hertz-Fowler C."/>
        </authorList>
    </citation>
    <scope>NUCLEOTIDE SEQUENCE [LARGE SCALE GENOMIC DNA]</scope>
    <source>
        <strain evidence="14">IL3000</strain>
    </source>
</reference>
<evidence type="ECO:0000256" key="8">
    <source>
        <dbReference type="ARBA" id="ARBA00023288"/>
    </source>
</evidence>
<feature type="signal peptide" evidence="11">
    <location>
        <begin position="1"/>
        <end position="23"/>
    </location>
</feature>
<keyword evidence="6" id="KW-0472">Membrane</keyword>
<evidence type="ECO:0000259" key="12">
    <source>
        <dbReference type="Pfam" id="PF13206"/>
    </source>
</evidence>
<keyword evidence="5 11" id="KW-0732">Signal</keyword>
<feature type="compositionally biased region" description="Low complexity" evidence="10">
    <location>
        <begin position="351"/>
        <end position="362"/>
    </location>
</feature>
<name>F9WCA6_TRYCI</name>
<keyword evidence="14" id="KW-1185">Reference proteome</keyword>
<evidence type="ECO:0000256" key="5">
    <source>
        <dbReference type="ARBA" id="ARBA00022729"/>
    </source>
</evidence>
<evidence type="ECO:0000313" key="13">
    <source>
        <dbReference type="EMBL" id="CCD14899.1"/>
    </source>
</evidence>